<gene>
    <name evidence="1" type="ORF">B1A_21188</name>
</gene>
<evidence type="ECO:0000313" key="1">
    <source>
        <dbReference type="EMBL" id="EQD28423.1"/>
    </source>
</evidence>
<dbReference type="EMBL" id="AUZX01015658">
    <property type="protein sequence ID" value="EQD28423.1"/>
    <property type="molecule type" value="Genomic_DNA"/>
</dbReference>
<dbReference type="AlphaFoldDB" id="T0Y5N7"/>
<feature type="non-terminal residue" evidence="1">
    <location>
        <position position="1"/>
    </location>
</feature>
<protein>
    <submittedName>
        <fullName evidence="1">Uncharacterized protein</fullName>
    </submittedName>
</protein>
<sequence length="29" mass="3494">LDDYQKILHIHPTFAEIFKYLIDEMTDAI</sequence>
<name>T0Y5N7_9ZZZZ</name>
<reference evidence="1" key="1">
    <citation type="submission" date="2013-08" db="EMBL/GenBank/DDBJ databases">
        <authorList>
            <person name="Mendez C."/>
            <person name="Richter M."/>
            <person name="Ferrer M."/>
            <person name="Sanchez J."/>
        </authorList>
    </citation>
    <scope>NUCLEOTIDE SEQUENCE</scope>
</reference>
<comment type="caution">
    <text evidence="1">The sequence shown here is derived from an EMBL/GenBank/DDBJ whole genome shotgun (WGS) entry which is preliminary data.</text>
</comment>
<reference evidence="1" key="2">
    <citation type="journal article" date="2014" name="ISME J.">
        <title>Microbial stratification in low pH oxic and suboxic macroscopic growths along an acid mine drainage.</title>
        <authorList>
            <person name="Mendez-Garcia C."/>
            <person name="Mesa V."/>
            <person name="Sprenger R.R."/>
            <person name="Richter M."/>
            <person name="Diez M.S."/>
            <person name="Solano J."/>
            <person name="Bargiela R."/>
            <person name="Golyshina O.V."/>
            <person name="Manteca A."/>
            <person name="Ramos J.L."/>
            <person name="Gallego J.R."/>
            <person name="Llorente I."/>
            <person name="Martins Dos Santos V.A."/>
            <person name="Jensen O.N."/>
            <person name="Pelaez A.I."/>
            <person name="Sanchez J."/>
            <person name="Ferrer M."/>
        </authorList>
    </citation>
    <scope>NUCLEOTIDE SEQUENCE</scope>
</reference>
<proteinExistence type="predicted"/>
<organism evidence="1">
    <name type="scientific">mine drainage metagenome</name>
    <dbReference type="NCBI Taxonomy" id="410659"/>
    <lineage>
        <taxon>unclassified sequences</taxon>
        <taxon>metagenomes</taxon>
        <taxon>ecological metagenomes</taxon>
    </lineage>
</organism>
<accession>T0Y5N7</accession>